<accession>A0A4Z1JPY4</accession>
<feature type="repeat" description="ANK" evidence="2">
    <location>
        <begin position="814"/>
        <end position="846"/>
    </location>
</feature>
<dbReference type="PANTHER" id="PTHR10039:SF16">
    <property type="entry name" value="GPI INOSITOL-DEACYLASE"/>
    <property type="match status" value="1"/>
</dbReference>
<evidence type="ECO:0000256" key="2">
    <source>
        <dbReference type="PROSITE-ProRule" id="PRU00023"/>
    </source>
</evidence>
<gene>
    <name evidence="6" type="ORF">BELL_0344g00110</name>
</gene>
<feature type="repeat" description="ANK" evidence="2">
    <location>
        <begin position="881"/>
        <end position="913"/>
    </location>
</feature>
<dbReference type="OrthoDB" id="1577640at2759"/>
<dbReference type="SUPFAM" id="SSF52540">
    <property type="entry name" value="P-loop containing nucleoside triphosphate hydrolases"/>
    <property type="match status" value="1"/>
</dbReference>
<evidence type="ECO:0000313" key="7">
    <source>
        <dbReference type="Proteomes" id="UP000297229"/>
    </source>
</evidence>
<dbReference type="InterPro" id="IPR036770">
    <property type="entry name" value="Ankyrin_rpt-contain_sf"/>
</dbReference>
<evidence type="ECO:0000259" key="4">
    <source>
        <dbReference type="Pfam" id="PF17111"/>
    </source>
</evidence>
<feature type="domain" description="Nephrocystin 3-like N-terminal" evidence="5">
    <location>
        <begin position="193"/>
        <end position="351"/>
    </location>
</feature>
<reference evidence="6 7" key="1">
    <citation type="submission" date="2017-12" db="EMBL/GenBank/DDBJ databases">
        <title>Comparative genomics of Botrytis spp.</title>
        <authorList>
            <person name="Valero-Jimenez C.A."/>
            <person name="Tapia P."/>
            <person name="Veloso J."/>
            <person name="Silva-Moreno E."/>
            <person name="Staats M."/>
            <person name="Valdes J.H."/>
            <person name="Van Kan J.A.L."/>
        </authorList>
    </citation>
    <scope>NUCLEOTIDE SEQUENCE [LARGE SCALE GENOMIC DNA]</scope>
    <source>
        <strain evidence="6 7">Be9601</strain>
    </source>
</reference>
<evidence type="ECO:0000256" key="3">
    <source>
        <dbReference type="SAM" id="MobiDB-lite"/>
    </source>
</evidence>
<name>A0A4Z1JPY4_9HELO</name>
<dbReference type="Pfam" id="PF24883">
    <property type="entry name" value="NPHP3_N"/>
    <property type="match status" value="1"/>
</dbReference>
<dbReference type="InterPro" id="IPR056884">
    <property type="entry name" value="NPHP3-like_N"/>
</dbReference>
<feature type="repeat" description="ANK" evidence="2">
    <location>
        <begin position="849"/>
        <end position="881"/>
    </location>
</feature>
<dbReference type="Pfam" id="PF12796">
    <property type="entry name" value="Ank_2"/>
    <property type="match status" value="2"/>
</dbReference>
<organism evidence="6 7">
    <name type="scientific">Botrytis elliptica</name>
    <dbReference type="NCBI Taxonomy" id="278938"/>
    <lineage>
        <taxon>Eukaryota</taxon>
        <taxon>Fungi</taxon>
        <taxon>Dikarya</taxon>
        <taxon>Ascomycota</taxon>
        <taxon>Pezizomycotina</taxon>
        <taxon>Leotiomycetes</taxon>
        <taxon>Helotiales</taxon>
        <taxon>Sclerotiniaceae</taxon>
        <taxon>Botrytis</taxon>
    </lineage>
</organism>
<keyword evidence="7" id="KW-1185">Reference proteome</keyword>
<dbReference type="InterPro" id="IPR002110">
    <property type="entry name" value="Ankyrin_rpt"/>
</dbReference>
<dbReference type="Pfam" id="PF17111">
    <property type="entry name" value="PigL_N"/>
    <property type="match status" value="1"/>
</dbReference>
<keyword evidence="1" id="KW-0677">Repeat</keyword>
<dbReference type="Gene3D" id="3.40.50.300">
    <property type="entry name" value="P-loop containing nucleotide triphosphate hydrolases"/>
    <property type="match status" value="1"/>
</dbReference>
<dbReference type="STRING" id="278938.A0A4Z1JPY4"/>
<keyword evidence="2" id="KW-0040">ANK repeat</keyword>
<evidence type="ECO:0000313" key="6">
    <source>
        <dbReference type="EMBL" id="TGO73650.1"/>
    </source>
</evidence>
<sequence length="1151" mass="130287">MDGLSTAASVIAVVQLAQAVGGALMEYYEGVKSARDDIQRLYHSIKNLESVLKSINDLPHTLSINIQTLLENKTGTLSLCKAELDGIEKELDTFSKQQNHIGKLKSLIWPFKKKDVDKHVDFIDKHKHDLMLAFGVENLHMSMHHHNILEDIQSEIRAAQRDKERSQIIEWLTKSLPDPSTEHNIAREKFQEGTGSWLIDGNHLNTWSKTNNSFLWLNGGAGAGKSILWHQLCKQEINVVVTYWYIKFDNLTTQSVSNIIRSWIRDICSNRRDTPQTLKDAYAYCNHGQQQPTIKQMMEILKSVVTGLQDVYLVVDALDEYPKAERDLLLEALKDIHQWKIDSIHIFVTSRAEDDIRFHLDEMRKRDVSDSCQSIRVQDPIITEDIKKFLHENISSFRQTMWSSDFKDEVVESVARQADGMFRLAALQLESLKLLRTMSAVKRGLNQLPKSLDTFYERALKEISDDDQYYVRIALQWIAYSARPLTVLELSEAVVVRTESSPYLQEDERLSCEGEEFALLDMIPSIFVTSYWDGRSLDYDESCWKGAYHIRFAHFSVLEFLQSSRTSVGPGNEYHLQELNGLESIAARCIAYLIHACSVLKHPYPEVVEIYRRFPLIFHAALCWTYYMQRLEFQNNESYNLVRDSHKLALLLMNERWASSVNHASLNNQNAWEILQIICKSFKADFPYSASELALSEPNRNSMEYITPEPCPLSWACYHGLISLVPLLLSNVPYKSSPPNKSKVSKLGTPLHAAAAGWYFSERIVTLLLAAGMDTNISGGEWYYPLISAAAANRSEICKLLHQAGARLDHASARHGTALHAACRNGNVDLCEYFLENGANIESRGSCDSVGTPLLMASANGNLGVIKILLASGANIEAEHDSYTPLQYASMLNDVQACEMLLGFGPDVNHKTIAVKGGGLSSCWRQTWTPLHRAFALWIKCKPRGNDILTTIELLLKAGADVLAKGGPWEKNGPMDTTIVLCLNCLRDLDRVLGASMDPSDERTLKKALDMLLDAGAGSGADGAELLLVLDKRGAMLEKYLRGQESHRKSISQQRSYLSRRRPCTVTYDADDTEYYIEERERRMDSIIEEIQRAILTHNYTYNRVQEQQEKEGEVSMQRGLEQDSEEKRLCGEAEGVASRELNNRIPDLSL</sequence>
<dbReference type="PROSITE" id="PS50297">
    <property type="entry name" value="ANK_REP_REGION"/>
    <property type="match status" value="3"/>
</dbReference>
<proteinExistence type="predicted"/>
<dbReference type="SMART" id="SM00248">
    <property type="entry name" value="ANK"/>
    <property type="match status" value="6"/>
</dbReference>
<dbReference type="PROSITE" id="PS50088">
    <property type="entry name" value="ANK_REPEAT"/>
    <property type="match status" value="4"/>
</dbReference>
<dbReference type="InterPro" id="IPR027417">
    <property type="entry name" value="P-loop_NTPase"/>
</dbReference>
<feature type="domain" description="Azaphilone pigments biosynthesis cluster protein L N-terminal" evidence="4">
    <location>
        <begin position="1"/>
        <end position="165"/>
    </location>
</feature>
<evidence type="ECO:0000259" key="5">
    <source>
        <dbReference type="Pfam" id="PF24883"/>
    </source>
</evidence>
<dbReference type="InterPro" id="IPR031348">
    <property type="entry name" value="PigL_N"/>
</dbReference>
<comment type="caution">
    <text evidence="6">The sequence shown here is derived from an EMBL/GenBank/DDBJ whole genome shotgun (WGS) entry which is preliminary data.</text>
</comment>
<dbReference type="Proteomes" id="UP000297229">
    <property type="component" value="Unassembled WGS sequence"/>
</dbReference>
<dbReference type="Gene3D" id="1.25.40.20">
    <property type="entry name" value="Ankyrin repeat-containing domain"/>
    <property type="match status" value="1"/>
</dbReference>
<feature type="repeat" description="ANK" evidence="2">
    <location>
        <begin position="746"/>
        <end position="780"/>
    </location>
</feature>
<feature type="region of interest" description="Disordered" evidence="3">
    <location>
        <begin position="1107"/>
        <end position="1135"/>
    </location>
</feature>
<dbReference type="AlphaFoldDB" id="A0A4Z1JPY4"/>
<evidence type="ECO:0000256" key="1">
    <source>
        <dbReference type="ARBA" id="ARBA00022737"/>
    </source>
</evidence>
<dbReference type="EMBL" id="PQXM01000342">
    <property type="protein sequence ID" value="TGO73650.1"/>
    <property type="molecule type" value="Genomic_DNA"/>
</dbReference>
<protein>
    <submittedName>
        <fullName evidence="6">Uncharacterized protein</fullName>
    </submittedName>
</protein>
<dbReference type="SUPFAM" id="SSF48403">
    <property type="entry name" value="Ankyrin repeat"/>
    <property type="match status" value="1"/>
</dbReference>
<dbReference type="PANTHER" id="PTHR10039">
    <property type="entry name" value="AMELOGENIN"/>
    <property type="match status" value="1"/>
</dbReference>